<reference evidence="3" key="4">
    <citation type="submission" date="2019-03" db="UniProtKB">
        <authorList>
            <consortium name="EnsemblPlants"/>
        </authorList>
    </citation>
    <scope>IDENTIFICATION</scope>
</reference>
<dbReference type="SUPFAM" id="SSF117281">
    <property type="entry name" value="Kelch motif"/>
    <property type="match status" value="1"/>
</dbReference>
<keyword evidence="4" id="KW-1185">Reference proteome</keyword>
<dbReference type="Pfam" id="PF24750">
    <property type="entry name" value="b-prop_At3g26010-like"/>
    <property type="match status" value="1"/>
</dbReference>
<dbReference type="InterPro" id="IPR036047">
    <property type="entry name" value="F-box-like_dom_sf"/>
</dbReference>
<dbReference type="Proteomes" id="UP000015105">
    <property type="component" value="Chromosome 1D"/>
</dbReference>
<accession>A0A452XJE2</accession>
<dbReference type="InterPro" id="IPR017451">
    <property type="entry name" value="F-box-assoc_interact_dom"/>
</dbReference>
<dbReference type="PANTHER" id="PTHR35546">
    <property type="entry name" value="F-BOX PROTEIN INTERACTION DOMAIN PROTEIN-RELATED"/>
    <property type="match status" value="1"/>
</dbReference>
<dbReference type="SMART" id="SM00256">
    <property type="entry name" value="FBOX"/>
    <property type="match status" value="1"/>
</dbReference>
<name>A0A452XJE2_AEGTS</name>
<dbReference type="Gene3D" id="1.20.1280.50">
    <property type="match status" value="1"/>
</dbReference>
<dbReference type="NCBIfam" id="TIGR01640">
    <property type="entry name" value="F_box_assoc_1"/>
    <property type="match status" value="1"/>
</dbReference>
<dbReference type="SUPFAM" id="SSF81383">
    <property type="entry name" value="F-box domain"/>
    <property type="match status" value="1"/>
</dbReference>
<organism evidence="3 4">
    <name type="scientific">Aegilops tauschii subsp. strangulata</name>
    <name type="common">Goatgrass</name>
    <dbReference type="NCBI Taxonomy" id="200361"/>
    <lineage>
        <taxon>Eukaryota</taxon>
        <taxon>Viridiplantae</taxon>
        <taxon>Streptophyta</taxon>
        <taxon>Embryophyta</taxon>
        <taxon>Tracheophyta</taxon>
        <taxon>Spermatophyta</taxon>
        <taxon>Magnoliopsida</taxon>
        <taxon>Liliopsida</taxon>
        <taxon>Poales</taxon>
        <taxon>Poaceae</taxon>
        <taxon>BOP clade</taxon>
        <taxon>Pooideae</taxon>
        <taxon>Triticodae</taxon>
        <taxon>Triticeae</taxon>
        <taxon>Triticinae</taxon>
        <taxon>Aegilops</taxon>
    </lineage>
</organism>
<dbReference type="InterPro" id="IPR015915">
    <property type="entry name" value="Kelch-typ_b-propeller"/>
</dbReference>
<evidence type="ECO:0000313" key="3">
    <source>
        <dbReference type="EnsemblPlants" id="AET1Gv20033100.2"/>
    </source>
</evidence>
<dbReference type="AlphaFoldDB" id="A0A452XJE2"/>
<dbReference type="InterPro" id="IPR001810">
    <property type="entry name" value="F-box_dom"/>
</dbReference>
<reference evidence="3" key="3">
    <citation type="journal article" date="2017" name="Nature">
        <title>Genome sequence of the progenitor of the wheat D genome Aegilops tauschii.</title>
        <authorList>
            <person name="Luo M.C."/>
            <person name="Gu Y.Q."/>
            <person name="Puiu D."/>
            <person name="Wang H."/>
            <person name="Twardziok S.O."/>
            <person name="Deal K.R."/>
            <person name="Huo N."/>
            <person name="Zhu T."/>
            <person name="Wang L."/>
            <person name="Wang Y."/>
            <person name="McGuire P.E."/>
            <person name="Liu S."/>
            <person name="Long H."/>
            <person name="Ramasamy R.K."/>
            <person name="Rodriguez J.C."/>
            <person name="Van S.L."/>
            <person name="Yuan L."/>
            <person name="Wang Z."/>
            <person name="Xia Z."/>
            <person name="Xiao L."/>
            <person name="Anderson O.D."/>
            <person name="Ouyang S."/>
            <person name="Liang Y."/>
            <person name="Zimin A.V."/>
            <person name="Pertea G."/>
            <person name="Qi P."/>
            <person name="Bennetzen J.L."/>
            <person name="Dai X."/>
            <person name="Dawson M.W."/>
            <person name="Muller H.G."/>
            <person name="Kugler K."/>
            <person name="Rivarola-Duarte L."/>
            <person name="Spannagl M."/>
            <person name="Mayer K.F.X."/>
            <person name="Lu F.H."/>
            <person name="Bevan M.W."/>
            <person name="Leroy P."/>
            <person name="Li P."/>
            <person name="You F.M."/>
            <person name="Sun Q."/>
            <person name="Liu Z."/>
            <person name="Lyons E."/>
            <person name="Wicker T."/>
            <person name="Salzberg S.L."/>
            <person name="Devos K.M."/>
            <person name="Dvorak J."/>
        </authorList>
    </citation>
    <scope>NUCLEOTIDE SEQUENCE [LARGE SCALE GENOMIC DNA]</scope>
    <source>
        <strain evidence="3">cv. AL8/78</strain>
    </source>
</reference>
<evidence type="ECO:0000256" key="1">
    <source>
        <dbReference type="SAM" id="MobiDB-lite"/>
    </source>
</evidence>
<feature type="region of interest" description="Disordered" evidence="1">
    <location>
        <begin position="19"/>
        <end position="52"/>
    </location>
</feature>
<dbReference type="EnsemblPlants" id="AET1Gv20033100.2">
    <property type="protein sequence ID" value="AET1Gv20033100.2"/>
    <property type="gene ID" value="AET1Gv20033100"/>
</dbReference>
<dbReference type="Gramene" id="AET1Gv20033100.2">
    <property type="protein sequence ID" value="AET1Gv20033100.2"/>
    <property type="gene ID" value="AET1Gv20033100"/>
</dbReference>
<reference evidence="4" key="2">
    <citation type="journal article" date="2017" name="Nat. Plants">
        <title>The Aegilops tauschii genome reveals multiple impacts of transposons.</title>
        <authorList>
            <person name="Zhao G."/>
            <person name="Zou C."/>
            <person name="Li K."/>
            <person name="Wang K."/>
            <person name="Li T."/>
            <person name="Gao L."/>
            <person name="Zhang X."/>
            <person name="Wang H."/>
            <person name="Yang Z."/>
            <person name="Liu X."/>
            <person name="Jiang W."/>
            <person name="Mao L."/>
            <person name="Kong X."/>
            <person name="Jiao Y."/>
            <person name="Jia J."/>
        </authorList>
    </citation>
    <scope>NUCLEOTIDE SEQUENCE [LARGE SCALE GENOMIC DNA]</scope>
    <source>
        <strain evidence="4">cv. AL8/78</strain>
    </source>
</reference>
<dbReference type="InterPro" id="IPR055290">
    <property type="entry name" value="At3g26010-like"/>
</dbReference>
<dbReference type="InterPro" id="IPR056592">
    <property type="entry name" value="Beta-prop_At3g26010-like"/>
</dbReference>
<dbReference type="PANTHER" id="PTHR35546:SF132">
    <property type="entry name" value="F-BOX DOMAIN-CONTAINING PROTEIN"/>
    <property type="match status" value="1"/>
</dbReference>
<dbReference type="STRING" id="200361.A0A452XJE2"/>
<feature type="domain" description="F-box" evidence="2">
    <location>
        <begin position="93"/>
        <end position="133"/>
    </location>
</feature>
<dbReference type="CDD" id="cd22157">
    <property type="entry name" value="F-box_AtFBW1-like"/>
    <property type="match status" value="1"/>
</dbReference>
<reference evidence="3" key="5">
    <citation type="journal article" date="2021" name="G3 (Bethesda)">
        <title>Aegilops tauschii genome assembly Aet v5.0 features greater sequence contiguity and improved annotation.</title>
        <authorList>
            <person name="Wang L."/>
            <person name="Zhu T."/>
            <person name="Rodriguez J.C."/>
            <person name="Deal K.R."/>
            <person name="Dubcovsky J."/>
            <person name="McGuire P.E."/>
            <person name="Lux T."/>
            <person name="Spannagl M."/>
            <person name="Mayer K.F.X."/>
            <person name="Baldrich P."/>
            <person name="Meyers B.C."/>
            <person name="Huo N."/>
            <person name="Gu Y.Q."/>
            <person name="Zhou H."/>
            <person name="Devos K.M."/>
            <person name="Bennetzen J.L."/>
            <person name="Unver T."/>
            <person name="Budak H."/>
            <person name="Gulick P.J."/>
            <person name="Galiba G."/>
            <person name="Kalapos B."/>
            <person name="Nelson D.R."/>
            <person name="Li P."/>
            <person name="You F.M."/>
            <person name="Luo M.C."/>
            <person name="Dvorak J."/>
        </authorList>
    </citation>
    <scope>NUCLEOTIDE SEQUENCE [LARGE SCALE GENOMIC DNA]</scope>
    <source>
        <strain evidence="3">cv. AL8/78</strain>
    </source>
</reference>
<evidence type="ECO:0000259" key="2">
    <source>
        <dbReference type="SMART" id="SM00256"/>
    </source>
</evidence>
<dbReference type="Pfam" id="PF00646">
    <property type="entry name" value="F-box"/>
    <property type="match status" value="1"/>
</dbReference>
<protein>
    <recommendedName>
        <fullName evidence="2">F-box domain-containing protein</fullName>
    </recommendedName>
</protein>
<sequence>ADCHCKTYLFSRAVTLAPPNPAAPHPVAGRPAAHHPRRTSPPTPYPVAHPDTSNALQFRRPMAMEEEEISGKELLRPDNSLAEEEAAAAASRLTDDLIVEILSRLPFRSVCRFKCVSKPWRDLIAHPAHRKKLPQTLAGVLYTNITGAGGYRYHLAGLSAEADGLDLDPSLTFLPHTEYRDFGLVRACNGLLLCSYEPEEGTVRFIVCNPATQRWTELPPRPRPNTCRYYQQFHLAFDPAVPSHFHVFDFERTDNLSITGVSIYSSRTGAWCQSDTGLVEDVVMVGQSVLVGGMLHVVGNLLVAADSNNWEDQTVLVALDMEGKEWKTISVPRGRDYGIVGWSQGCLHYAAISPAPLTVGVDDDEGSLNMAEEVAIWCLEDYDKQQWALKHSFRIDKVLNLNEVDYRLVGFHPNHDTFFFVSKGIWEGEKASLVSWDMRRRQLSCVLHLEKSSVAPYLPYVPLFSSEPLPDADGH</sequence>
<evidence type="ECO:0000313" key="4">
    <source>
        <dbReference type="Proteomes" id="UP000015105"/>
    </source>
</evidence>
<proteinExistence type="predicted"/>
<reference evidence="4" key="1">
    <citation type="journal article" date="2014" name="Science">
        <title>Ancient hybridizations among the ancestral genomes of bread wheat.</title>
        <authorList>
            <consortium name="International Wheat Genome Sequencing Consortium,"/>
            <person name="Marcussen T."/>
            <person name="Sandve S.R."/>
            <person name="Heier L."/>
            <person name="Spannagl M."/>
            <person name="Pfeifer M."/>
            <person name="Jakobsen K.S."/>
            <person name="Wulff B.B."/>
            <person name="Steuernagel B."/>
            <person name="Mayer K.F."/>
            <person name="Olsen O.A."/>
        </authorList>
    </citation>
    <scope>NUCLEOTIDE SEQUENCE [LARGE SCALE GENOMIC DNA]</scope>
    <source>
        <strain evidence="4">cv. AL8/78</strain>
    </source>
</reference>